<proteinExistence type="inferred from homology"/>
<evidence type="ECO:0000313" key="6">
    <source>
        <dbReference type="Proteomes" id="UP000289738"/>
    </source>
</evidence>
<evidence type="ECO:0000259" key="4">
    <source>
        <dbReference type="Pfam" id="PF02902"/>
    </source>
</evidence>
<dbReference type="InterPro" id="IPR003653">
    <property type="entry name" value="Peptidase_C48_C"/>
</dbReference>
<evidence type="ECO:0000256" key="3">
    <source>
        <dbReference type="ARBA" id="ARBA00022801"/>
    </source>
</evidence>
<evidence type="ECO:0000313" key="5">
    <source>
        <dbReference type="EMBL" id="RYQ84888.1"/>
    </source>
</evidence>
<dbReference type="InterPro" id="IPR038765">
    <property type="entry name" value="Papain-like_cys_pep_sf"/>
</dbReference>
<organism evidence="5 6">
    <name type="scientific">Arachis hypogaea</name>
    <name type="common">Peanut</name>
    <dbReference type="NCBI Taxonomy" id="3818"/>
    <lineage>
        <taxon>Eukaryota</taxon>
        <taxon>Viridiplantae</taxon>
        <taxon>Streptophyta</taxon>
        <taxon>Embryophyta</taxon>
        <taxon>Tracheophyta</taxon>
        <taxon>Spermatophyta</taxon>
        <taxon>Magnoliopsida</taxon>
        <taxon>eudicotyledons</taxon>
        <taxon>Gunneridae</taxon>
        <taxon>Pentapetalae</taxon>
        <taxon>rosids</taxon>
        <taxon>fabids</taxon>
        <taxon>Fabales</taxon>
        <taxon>Fabaceae</taxon>
        <taxon>Papilionoideae</taxon>
        <taxon>50 kb inversion clade</taxon>
        <taxon>dalbergioids sensu lato</taxon>
        <taxon>Dalbergieae</taxon>
        <taxon>Pterocarpus clade</taxon>
        <taxon>Arachis</taxon>
    </lineage>
</organism>
<reference evidence="5 6" key="1">
    <citation type="submission" date="2019-01" db="EMBL/GenBank/DDBJ databases">
        <title>Sequencing of cultivated peanut Arachis hypogaea provides insights into genome evolution and oil improvement.</title>
        <authorList>
            <person name="Chen X."/>
        </authorList>
    </citation>
    <scope>NUCLEOTIDE SEQUENCE [LARGE SCALE GENOMIC DNA]</scope>
    <source>
        <strain evidence="6">cv. Fuhuasheng</strain>
        <tissue evidence="5">Leaves</tissue>
    </source>
</reference>
<keyword evidence="2" id="KW-0645">Protease</keyword>
<dbReference type="SUPFAM" id="SSF54001">
    <property type="entry name" value="Cysteine proteinases"/>
    <property type="match status" value="1"/>
</dbReference>
<gene>
    <name evidence="5" type="ORF">Ahy_B10g104392</name>
</gene>
<comment type="caution">
    <text evidence="5">The sequence shown here is derived from an EMBL/GenBank/DDBJ whole genome shotgun (WGS) entry which is preliminary data.</text>
</comment>
<comment type="similarity">
    <text evidence="1">Belongs to the peptidase C48 family.</text>
</comment>
<dbReference type="AlphaFoldDB" id="A0A444X5E1"/>
<dbReference type="EMBL" id="SDMP01000020">
    <property type="protein sequence ID" value="RYQ84888.1"/>
    <property type="molecule type" value="Genomic_DNA"/>
</dbReference>
<name>A0A444X5E1_ARAHY</name>
<dbReference type="Proteomes" id="UP000289738">
    <property type="component" value="Chromosome B10"/>
</dbReference>
<dbReference type="GO" id="GO:0006508">
    <property type="term" value="P:proteolysis"/>
    <property type="evidence" value="ECO:0007669"/>
    <property type="project" value="UniProtKB-KW"/>
</dbReference>
<dbReference type="Pfam" id="PF02902">
    <property type="entry name" value="Peptidase_C48"/>
    <property type="match status" value="1"/>
</dbReference>
<sequence length="240" mass="28167">MEGHNRTTCHVPQGISHIEGQGIDTFDNDLDDHMNIEDDSLVYDENASYSSNEWWTLIAFEPTPLMMLTDSQADVAAYIFLDTLDPYVINLVALMMTRVFRRMNEDPICWFMPEYFVRYALSEKYKPAEVIFDFFGAYMSQKVSHVIKVFIPIYEELHWYLVIVDFMSRHLILLDSLPCVRKHQQHKRNAIKVIAPLFGPSHLLAYPLKKIDQEYNDLCLVIQENAYKYKSNMEAEHENI</sequence>
<keyword evidence="3" id="KW-0378">Hydrolase</keyword>
<keyword evidence="6" id="KW-1185">Reference proteome</keyword>
<dbReference type="Gene3D" id="3.40.395.10">
    <property type="entry name" value="Adenoviral Proteinase, Chain A"/>
    <property type="match status" value="1"/>
</dbReference>
<accession>A0A444X5E1</accession>
<evidence type="ECO:0000256" key="2">
    <source>
        <dbReference type="ARBA" id="ARBA00022670"/>
    </source>
</evidence>
<protein>
    <recommendedName>
        <fullName evidence="4">Ubiquitin-like protease family profile domain-containing protein</fullName>
    </recommendedName>
</protein>
<dbReference type="GO" id="GO:0008234">
    <property type="term" value="F:cysteine-type peptidase activity"/>
    <property type="evidence" value="ECO:0007669"/>
    <property type="project" value="InterPro"/>
</dbReference>
<evidence type="ECO:0000256" key="1">
    <source>
        <dbReference type="ARBA" id="ARBA00005234"/>
    </source>
</evidence>
<feature type="domain" description="Ubiquitin-like protease family profile" evidence="4">
    <location>
        <begin position="144"/>
        <end position="188"/>
    </location>
</feature>